<protein>
    <recommendedName>
        <fullName evidence="4">DUF5666 domain-containing protein</fullName>
    </recommendedName>
</protein>
<dbReference type="Proteomes" id="UP000186112">
    <property type="component" value="Unassembled WGS sequence"/>
</dbReference>
<organism evidence="2 3">
    <name type="scientific">Tissierella creatinophila DSM 6911</name>
    <dbReference type="NCBI Taxonomy" id="1123403"/>
    <lineage>
        <taxon>Bacteria</taxon>
        <taxon>Bacillati</taxon>
        <taxon>Bacillota</taxon>
        <taxon>Tissierellia</taxon>
        <taxon>Tissierellales</taxon>
        <taxon>Tissierellaceae</taxon>
        <taxon>Tissierella</taxon>
    </lineage>
</organism>
<gene>
    <name evidence="2" type="ORF">TICRE_11660</name>
</gene>
<dbReference type="RefSeq" id="WP_075726043.1">
    <property type="nucleotide sequence ID" value="NZ_LTDM01000015.1"/>
</dbReference>
<keyword evidence="1" id="KW-0732">Signal</keyword>
<feature type="signal peptide" evidence="1">
    <location>
        <begin position="1"/>
        <end position="20"/>
    </location>
</feature>
<dbReference type="AlphaFoldDB" id="A0A1U7M6E3"/>
<accession>A0A1U7M6E3</accession>
<dbReference type="OrthoDB" id="3035104at2"/>
<comment type="caution">
    <text evidence="2">The sequence shown here is derived from an EMBL/GenBank/DDBJ whole genome shotgun (WGS) entry which is preliminary data.</text>
</comment>
<proteinExistence type="predicted"/>
<sequence length="181" mass="19794">MKKILALILILSLLITVVGCGNTTPQVEEPANKVMEEEPVENEIEEGNKDEELNTELEEEPSMEKDAELNAEKYPAGPGTILVTKGDHDFTGMDYYFKGEIVGITTIENNIGDPSAWLVRNDKGYVMPIQHDMFEASEGDIVEVWGTLTGNGYSNFEGIDNVVGETGSMHAIAVSVNGTRQ</sequence>
<feature type="chain" id="PRO_5038552356" description="DUF5666 domain-containing protein" evidence="1">
    <location>
        <begin position="21"/>
        <end position="181"/>
    </location>
</feature>
<evidence type="ECO:0000256" key="1">
    <source>
        <dbReference type="SAM" id="SignalP"/>
    </source>
</evidence>
<dbReference type="EMBL" id="LTDM01000015">
    <property type="protein sequence ID" value="OLS02893.1"/>
    <property type="molecule type" value="Genomic_DNA"/>
</dbReference>
<evidence type="ECO:0000313" key="3">
    <source>
        <dbReference type="Proteomes" id="UP000186112"/>
    </source>
</evidence>
<dbReference type="PROSITE" id="PS51257">
    <property type="entry name" value="PROKAR_LIPOPROTEIN"/>
    <property type="match status" value="1"/>
</dbReference>
<name>A0A1U7M6E3_TISCR</name>
<evidence type="ECO:0000313" key="2">
    <source>
        <dbReference type="EMBL" id="OLS02893.1"/>
    </source>
</evidence>
<evidence type="ECO:0008006" key="4">
    <source>
        <dbReference type="Google" id="ProtNLM"/>
    </source>
</evidence>
<keyword evidence="3" id="KW-1185">Reference proteome</keyword>
<reference evidence="2 3" key="1">
    <citation type="submission" date="2016-02" db="EMBL/GenBank/DDBJ databases">
        <title>Genome sequence of Tissierella creatinophila DSM 6911.</title>
        <authorList>
            <person name="Poehlein A."/>
            <person name="Daniel R."/>
        </authorList>
    </citation>
    <scope>NUCLEOTIDE SEQUENCE [LARGE SCALE GENOMIC DNA]</scope>
    <source>
        <strain evidence="2 3">DSM 6911</strain>
    </source>
</reference>